<dbReference type="AlphaFoldDB" id="X1HTA5"/>
<feature type="non-terminal residue" evidence="2">
    <location>
        <position position="1"/>
    </location>
</feature>
<proteinExistence type="predicted"/>
<evidence type="ECO:0000256" key="1">
    <source>
        <dbReference type="SAM" id="MobiDB-lite"/>
    </source>
</evidence>
<accession>X1HTA5</accession>
<gene>
    <name evidence="2" type="ORF">S03H2_31020</name>
</gene>
<organism evidence="2">
    <name type="scientific">marine sediment metagenome</name>
    <dbReference type="NCBI Taxonomy" id="412755"/>
    <lineage>
        <taxon>unclassified sequences</taxon>
        <taxon>metagenomes</taxon>
        <taxon>ecological metagenomes</taxon>
    </lineage>
</organism>
<feature type="compositionally biased region" description="Basic and acidic residues" evidence="1">
    <location>
        <begin position="57"/>
        <end position="69"/>
    </location>
</feature>
<evidence type="ECO:0000313" key="2">
    <source>
        <dbReference type="EMBL" id="GAH60300.1"/>
    </source>
</evidence>
<feature type="region of interest" description="Disordered" evidence="1">
    <location>
        <begin position="38"/>
        <end position="69"/>
    </location>
</feature>
<protein>
    <submittedName>
        <fullName evidence="2">Uncharacterized protein</fullName>
    </submittedName>
</protein>
<comment type="caution">
    <text evidence="2">The sequence shown here is derived from an EMBL/GenBank/DDBJ whole genome shotgun (WGS) entry which is preliminary data.</text>
</comment>
<dbReference type="EMBL" id="BARU01018788">
    <property type="protein sequence ID" value="GAH60300.1"/>
    <property type="molecule type" value="Genomic_DNA"/>
</dbReference>
<reference evidence="2" key="1">
    <citation type="journal article" date="2014" name="Front. Microbiol.">
        <title>High frequency of phylogenetically diverse reductive dehalogenase-homologous genes in deep subseafloor sedimentary metagenomes.</title>
        <authorList>
            <person name="Kawai M."/>
            <person name="Futagami T."/>
            <person name="Toyoda A."/>
            <person name="Takaki Y."/>
            <person name="Nishi S."/>
            <person name="Hori S."/>
            <person name="Arai W."/>
            <person name="Tsubouchi T."/>
            <person name="Morono Y."/>
            <person name="Uchiyama I."/>
            <person name="Ito T."/>
            <person name="Fujiyama A."/>
            <person name="Inagaki F."/>
            <person name="Takami H."/>
        </authorList>
    </citation>
    <scope>NUCLEOTIDE SEQUENCE</scope>
    <source>
        <strain evidence="2">Expedition CK06-06</strain>
    </source>
</reference>
<sequence>AADENANVGASCQLRAVLEMDGGVYFVTQRLCVIAAPPPPLMTQDGVAPQKKRPRRKTEPKEGFQQRLI</sequence>
<name>X1HTA5_9ZZZZ</name>